<feature type="binding site" evidence="8">
    <location>
        <position position="115"/>
    </location>
    <ligand>
        <name>substrate</name>
    </ligand>
</feature>
<dbReference type="FunFam" id="1.10.420.10:FF:000001">
    <property type="entry name" value="Peroxidase"/>
    <property type="match status" value="1"/>
</dbReference>
<feature type="binding site" evidence="9">
    <location>
        <position position="204"/>
    </location>
    <ligand>
        <name>Ca(2+)</name>
        <dbReference type="ChEBI" id="CHEBI:29108"/>
        <label>2</label>
    </ligand>
</feature>
<dbReference type="GO" id="GO:0004601">
    <property type="term" value="F:peroxidase activity"/>
    <property type="evidence" value="ECO:0000318"/>
    <property type="project" value="GO_Central"/>
</dbReference>
<dbReference type="PANTHER" id="PTHR31517">
    <property type="match status" value="1"/>
</dbReference>
<sequence>MVATLVLSAFMVALGEAHKHRSQHHGLHVTFYEHTCPKRKPPPPPNSYALRGLEVLDDAKAQLEAACPCIVSCTDTIALATRDASVLVGIPHYSVPCGHRDSCSSRAIDVLNNLPAPFYDLPTLTHNFEYRNLNVEDFVALSGAHSIVNAHCSSFGYGLYGHSHAYSMDKTYADELKHICPPITLPCFTNPVVKLSKDSTHKMDGSYYSCLRKNQAFLPLDHALMTSSKTRTIMRKMALHPDWWARKFGLAMEKIGTIGILTGGQGEVRSSCRYVNGGE</sequence>
<evidence type="ECO:0000256" key="10">
    <source>
        <dbReference type="PIRSR" id="PIRSR600823-5"/>
    </source>
</evidence>
<feature type="signal peptide" evidence="12">
    <location>
        <begin position="1"/>
        <end position="17"/>
    </location>
</feature>
<evidence type="ECO:0000256" key="4">
    <source>
        <dbReference type="ARBA" id="ARBA00022723"/>
    </source>
</evidence>
<evidence type="ECO:0000313" key="15">
    <source>
        <dbReference type="Proteomes" id="UP000017836"/>
    </source>
</evidence>
<organism evidence="14 15">
    <name type="scientific">Amborella trichopoda</name>
    <dbReference type="NCBI Taxonomy" id="13333"/>
    <lineage>
        <taxon>Eukaryota</taxon>
        <taxon>Viridiplantae</taxon>
        <taxon>Streptophyta</taxon>
        <taxon>Embryophyta</taxon>
        <taxon>Tracheophyta</taxon>
        <taxon>Spermatophyta</taxon>
        <taxon>Magnoliopsida</taxon>
        <taxon>Amborellales</taxon>
        <taxon>Amborellaceae</taxon>
        <taxon>Amborella</taxon>
    </lineage>
</organism>
<name>W1P6D6_AMBTC</name>
<dbReference type="Gramene" id="ERN02545">
    <property type="protein sequence ID" value="ERN02545"/>
    <property type="gene ID" value="AMTR_s00083p00176260"/>
</dbReference>
<evidence type="ECO:0000259" key="13">
    <source>
        <dbReference type="PROSITE" id="PS50873"/>
    </source>
</evidence>
<dbReference type="InterPro" id="IPR000823">
    <property type="entry name" value="Peroxidase_pln"/>
</dbReference>
<keyword evidence="4 9" id="KW-0479">Metal-binding</keyword>
<feature type="binding site" description="axial binding residue" evidence="9">
    <location>
        <position position="145"/>
    </location>
    <ligand>
        <name>heme b</name>
        <dbReference type="ChEBI" id="CHEBI:60344"/>
    </ligand>
    <ligandPart>
        <name>Fe</name>
        <dbReference type="ChEBI" id="CHEBI:18248"/>
    </ligandPart>
</feature>
<dbReference type="GO" id="GO:0140825">
    <property type="term" value="F:lactoperoxidase activity"/>
    <property type="evidence" value="ECO:0007669"/>
    <property type="project" value="UniProtKB-EC"/>
</dbReference>
<dbReference type="EMBL" id="KI394526">
    <property type="protein sequence ID" value="ERN02545.1"/>
    <property type="molecule type" value="Genomic_DNA"/>
</dbReference>
<evidence type="ECO:0000256" key="6">
    <source>
        <dbReference type="ARBA" id="ARBA00023004"/>
    </source>
</evidence>
<protein>
    <recommendedName>
        <fullName evidence="13">Plant heme peroxidase family profile domain-containing protein</fullName>
    </recommendedName>
</protein>
<dbReference type="PRINTS" id="PR00461">
    <property type="entry name" value="PLPEROXIDASE"/>
</dbReference>
<keyword evidence="12" id="KW-0732">Signal</keyword>
<dbReference type="GO" id="GO:0009505">
    <property type="term" value="C:plant-type cell wall"/>
    <property type="evidence" value="ECO:0000318"/>
    <property type="project" value="GO_Central"/>
</dbReference>
<dbReference type="InterPro" id="IPR002016">
    <property type="entry name" value="Haem_peroxidase"/>
</dbReference>
<dbReference type="GO" id="GO:0006979">
    <property type="term" value="P:response to oxidative stress"/>
    <property type="evidence" value="ECO:0007669"/>
    <property type="project" value="InterPro"/>
</dbReference>
<reference evidence="15" key="1">
    <citation type="journal article" date="2013" name="Science">
        <title>The Amborella genome and the evolution of flowering plants.</title>
        <authorList>
            <consortium name="Amborella Genome Project"/>
        </authorList>
    </citation>
    <scope>NUCLEOTIDE SEQUENCE [LARGE SCALE GENOMIC DNA]</scope>
</reference>
<gene>
    <name evidence="14" type="ORF">AMTR_s00083p00176260</name>
</gene>
<dbReference type="HOGENOM" id="CLU_010543_0_2_1"/>
<dbReference type="PRINTS" id="PR00458">
    <property type="entry name" value="PEROXIDASE"/>
</dbReference>
<evidence type="ECO:0000256" key="8">
    <source>
        <dbReference type="PIRSR" id="PIRSR600823-2"/>
    </source>
</evidence>
<feature type="disulfide bond" evidence="10">
    <location>
        <begin position="152"/>
        <end position="180"/>
    </location>
</feature>
<dbReference type="GO" id="GO:0020037">
    <property type="term" value="F:heme binding"/>
    <property type="evidence" value="ECO:0007669"/>
    <property type="project" value="InterPro"/>
</dbReference>
<dbReference type="Pfam" id="PF00141">
    <property type="entry name" value="peroxidase"/>
    <property type="match status" value="1"/>
</dbReference>
<keyword evidence="3" id="KW-0349">Heme</keyword>
<feature type="chain" id="PRO_5004807146" description="Plant heme peroxidase family profile domain-containing protein" evidence="12">
    <location>
        <begin position="18"/>
        <end position="279"/>
    </location>
</feature>
<dbReference type="Proteomes" id="UP000017836">
    <property type="component" value="Unassembled WGS sequence"/>
</dbReference>
<dbReference type="Gene3D" id="1.10.520.10">
    <property type="match status" value="1"/>
</dbReference>
<evidence type="ECO:0000313" key="14">
    <source>
        <dbReference type="EMBL" id="ERN02545.1"/>
    </source>
</evidence>
<dbReference type="InterPro" id="IPR010255">
    <property type="entry name" value="Haem_peroxidase_sf"/>
</dbReference>
<dbReference type="GO" id="GO:0006950">
    <property type="term" value="P:response to stress"/>
    <property type="evidence" value="ECO:0000318"/>
    <property type="project" value="GO_Central"/>
</dbReference>
<accession>W1P6D6</accession>
<dbReference type="GO" id="GO:0046872">
    <property type="term" value="F:metal ion binding"/>
    <property type="evidence" value="ECO:0007669"/>
    <property type="project" value="UniProtKB-KW"/>
</dbReference>
<evidence type="ECO:0000256" key="1">
    <source>
        <dbReference type="ARBA" id="ARBA00000189"/>
    </source>
</evidence>
<evidence type="ECO:0000256" key="9">
    <source>
        <dbReference type="PIRSR" id="PIRSR600823-3"/>
    </source>
</evidence>
<evidence type="ECO:0000256" key="2">
    <source>
        <dbReference type="ARBA" id="ARBA00022559"/>
    </source>
</evidence>
<keyword evidence="6 9" id="KW-0408">Iron</keyword>
<comment type="cofactor">
    <cofactor evidence="9">
        <name>heme b</name>
        <dbReference type="ChEBI" id="CHEBI:60344"/>
    </cofactor>
    <text evidence="9">Binds 1 heme b (iron(II)-protoporphyrin IX) group per subunit.</text>
</comment>
<comment type="catalytic activity">
    <reaction evidence="1">
        <text>2 a phenolic donor + H2O2 = 2 a phenolic radical donor + 2 H2O</text>
        <dbReference type="Rhea" id="RHEA:56136"/>
        <dbReference type="ChEBI" id="CHEBI:15377"/>
        <dbReference type="ChEBI" id="CHEBI:16240"/>
        <dbReference type="ChEBI" id="CHEBI:139520"/>
        <dbReference type="ChEBI" id="CHEBI:139521"/>
        <dbReference type="EC" id="1.11.1.7"/>
    </reaction>
</comment>
<evidence type="ECO:0000256" key="3">
    <source>
        <dbReference type="ARBA" id="ARBA00022617"/>
    </source>
</evidence>
<dbReference type="eggNOG" id="ENOG502QPX7">
    <property type="taxonomic scope" value="Eukaryota"/>
</dbReference>
<dbReference type="AlphaFoldDB" id="W1P6D6"/>
<keyword evidence="5" id="KW-0560">Oxidoreductase</keyword>
<feature type="domain" description="Plant heme peroxidase family profile" evidence="13">
    <location>
        <begin position="44"/>
        <end position="276"/>
    </location>
</feature>
<dbReference type="SUPFAM" id="SSF48113">
    <property type="entry name" value="Heme-dependent peroxidases"/>
    <property type="match status" value="1"/>
</dbReference>
<dbReference type="PANTHER" id="PTHR31517:SF84">
    <property type="entry name" value="PEROXIDASE"/>
    <property type="match status" value="1"/>
</dbReference>
<evidence type="ECO:0000256" key="7">
    <source>
        <dbReference type="ARBA" id="ARBA00023157"/>
    </source>
</evidence>
<feature type="disulfide bond" evidence="10">
    <location>
        <begin position="73"/>
        <end position="272"/>
    </location>
</feature>
<keyword evidence="7 10" id="KW-1015">Disulfide bond</keyword>
<keyword evidence="15" id="KW-1185">Reference proteome</keyword>
<comment type="similarity">
    <text evidence="11">Belongs to the peroxidase family.</text>
</comment>
<evidence type="ECO:0000256" key="5">
    <source>
        <dbReference type="ARBA" id="ARBA00023002"/>
    </source>
</evidence>
<proteinExistence type="inferred from homology"/>
<evidence type="ECO:0000256" key="11">
    <source>
        <dbReference type="RuleBase" id="RU004241"/>
    </source>
</evidence>
<evidence type="ECO:0000256" key="12">
    <source>
        <dbReference type="SAM" id="SignalP"/>
    </source>
</evidence>
<comment type="cofactor">
    <cofactor evidence="9">
        <name>Ca(2+)</name>
        <dbReference type="ChEBI" id="CHEBI:29108"/>
    </cofactor>
    <text evidence="9">Binds 2 calcium ions per subunit.</text>
</comment>
<keyword evidence="2" id="KW-0575">Peroxidase</keyword>
<dbReference type="PROSITE" id="PS50873">
    <property type="entry name" value="PEROXIDASE_4"/>
    <property type="match status" value="1"/>
</dbReference>
<dbReference type="Gene3D" id="1.10.420.10">
    <property type="entry name" value="Peroxidase, domain 2"/>
    <property type="match status" value="1"/>
</dbReference>
<keyword evidence="9" id="KW-0106">Calcium</keyword>